<dbReference type="SUPFAM" id="SSF56672">
    <property type="entry name" value="DNA/RNA polymerases"/>
    <property type="match status" value="1"/>
</dbReference>
<dbReference type="InterPro" id="IPR013103">
    <property type="entry name" value="RVT_2"/>
</dbReference>
<reference evidence="3" key="2">
    <citation type="journal article" date="2024" name="Plant">
        <title>Genomic evolution and insights into agronomic trait innovations of Sesamum species.</title>
        <authorList>
            <person name="Miao H."/>
            <person name="Wang L."/>
            <person name="Qu L."/>
            <person name="Liu H."/>
            <person name="Sun Y."/>
            <person name="Le M."/>
            <person name="Wang Q."/>
            <person name="Wei S."/>
            <person name="Zheng Y."/>
            <person name="Lin W."/>
            <person name="Duan Y."/>
            <person name="Cao H."/>
            <person name="Xiong S."/>
            <person name="Wang X."/>
            <person name="Wei L."/>
            <person name="Li C."/>
            <person name="Ma Q."/>
            <person name="Ju M."/>
            <person name="Zhao R."/>
            <person name="Li G."/>
            <person name="Mu C."/>
            <person name="Tian Q."/>
            <person name="Mei H."/>
            <person name="Zhang T."/>
            <person name="Gao T."/>
            <person name="Zhang H."/>
        </authorList>
    </citation>
    <scope>NUCLEOTIDE SEQUENCE</scope>
    <source>
        <strain evidence="3">KEN1</strain>
    </source>
</reference>
<protein>
    <submittedName>
        <fullName evidence="3">Retrovirus-related Pol polyprotein from transposon RE1</fullName>
    </submittedName>
</protein>
<dbReference type="PANTHER" id="PTHR11439">
    <property type="entry name" value="GAG-POL-RELATED RETROTRANSPOSON"/>
    <property type="match status" value="1"/>
</dbReference>
<sequence length="808" mass="91263">MGLWCTNYKEKLHLVHKELTLFQAMGLDESFEGIRNQILMMEPLLNVSKAYAIVLQETDKESVQNAMDDQVIAEIARNEVNRLIKRDHAGTSTGEDIFEEFKIMQDHTINKIVAVGKLVGKLYVLDKHSFEAHTIRHLEEQLTEIGLTVANKNSKLENPFEVLHNKIPAYEHLRVFGSLCFATNTQPNKRKFDARAVKGRQLDPVSCPIPAILHENDDDVLPPASHTNTEHSTTADSDINETEQQTKNLRRLTRIITKPAWMQDFECHYLNSDHRTLSVDAFTPMHNYFLASLTQIQKPKNYAQACKHKHWRAAMDSELEALEKNNTWTITPLPQGKKAIGCRWIFKLKLNADGSINKHKARLVAKGYNQVEGIDYIDSFSPVAKAVTVRLLLAVTASLHLHLHHVDVNNALLHGNLEEEISMLPLEVYIVPEKHVCKLSRSLYGLKQASRQWNAEFTARVQAFGFVQSKHDHCLFSKYSTASMIILLVYVDDILIAGNSENQIQEVKTYLNDQFSIKDLGVAKYFLGLEIARSLQGIAVTQTKYITDLIQDAGITHAKTTTTPLPIGIKFTSEAGNPLTHPEMYWRLIGRFLYLGFTRPDICHAAQQLSQFMQSHCKQHLDAAIHLLRYLNGTVSKGLFFSSGTSQELLAYSDADWASCVDTRRSITGFCIFLGSSLISWKIKKQHTVSRSTAEAEYRSMASTTCELVWVYNLLQDLQIKVPTPIPFLCDDQAALHIVANPIFHERTKHLEIDCHLVRDKYKEGFLAPKHVASSAQLADIFTKTLTGPTFLAMVSKLGLVDLTPSPT</sequence>
<accession>A0AAW2WSG4</accession>
<dbReference type="AlphaFoldDB" id="A0AAW2WSG4"/>
<evidence type="ECO:0000259" key="2">
    <source>
        <dbReference type="Pfam" id="PF07727"/>
    </source>
</evidence>
<name>A0AAW2WSG4_9LAMI</name>
<gene>
    <name evidence="3" type="ORF">Slati_2112100</name>
</gene>
<dbReference type="EMBL" id="JACGWN010000007">
    <property type="protein sequence ID" value="KAL0443894.1"/>
    <property type="molecule type" value="Genomic_DNA"/>
</dbReference>
<reference evidence="3" key="1">
    <citation type="submission" date="2020-06" db="EMBL/GenBank/DDBJ databases">
        <authorList>
            <person name="Li T."/>
            <person name="Hu X."/>
            <person name="Zhang T."/>
            <person name="Song X."/>
            <person name="Zhang H."/>
            <person name="Dai N."/>
            <person name="Sheng W."/>
            <person name="Hou X."/>
            <person name="Wei L."/>
        </authorList>
    </citation>
    <scope>NUCLEOTIDE SEQUENCE</scope>
    <source>
        <strain evidence="3">KEN1</strain>
        <tissue evidence="3">Leaf</tissue>
    </source>
</reference>
<feature type="region of interest" description="Disordered" evidence="1">
    <location>
        <begin position="216"/>
        <end position="245"/>
    </location>
</feature>
<feature type="compositionally biased region" description="Polar residues" evidence="1">
    <location>
        <begin position="225"/>
        <end position="245"/>
    </location>
</feature>
<dbReference type="InterPro" id="IPR043502">
    <property type="entry name" value="DNA/RNA_pol_sf"/>
</dbReference>
<dbReference type="PANTHER" id="PTHR11439:SF465">
    <property type="entry name" value="REVERSE TRANSCRIPTASE TY1_COPIA-TYPE DOMAIN-CONTAINING PROTEIN"/>
    <property type="match status" value="1"/>
</dbReference>
<dbReference type="CDD" id="cd09272">
    <property type="entry name" value="RNase_HI_RT_Ty1"/>
    <property type="match status" value="1"/>
</dbReference>
<organism evidence="3">
    <name type="scientific">Sesamum latifolium</name>
    <dbReference type="NCBI Taxonomy" id="2727402"/>
    <lineage>
        <taxon>Eukaryota</taxon>
        <taxon>Viridiplantae</taxon>
        <taxon>Streptophyta</taxon>
        <taxon>Embryophyta</taxon>
        <taxon>Tracheophyta</taxon>
        <taxon>Spermatophyta</taxon>
        <taxon>Magnoliopsida</taxon>
        <taxon>eudicotyledons</taxon>
        <taxon>Gunneridae</taxon>
        <taxon>Pentapetalae</taxon>
        <taxon>asterids</taxon>
        <taxon>lamiids</taxon>
        <taxon>Lamiales</taxon>
        <taxon>Pedaliaceae</taxon>
        <taxon>Sesamum</taxon>
    </lineage>
</organism>
<dbReference type="Pfam" id="PF07727">
    <property type="entry name" value="RVT_2"/>
    <property type="match status" value="1"/>
</dbReference>
<feature type="domain" description="Reverse transcriptase Ty1/copia-type" evidence="2">
    <location>
        <begin position="325"/>
        <end position="565"/>
    </location>
</feature>
<evidence type="ECO:0000313" key="3">
    <source>
        <dbReference type="EMBL" id="KAL0443894.1"/>
    </source>
</evidence>
<evidence type="ECO:0000256" key="1">
    <source>
        <dbReference type="SAM" id="MobiDB-lite"/>
    </source>
</evidence>
<comment type="caution">
    <text evidence="3">The sequence shown here is derived from an EMBL/GenBank/DDBJ whole genome shotgun (WGS) entry which is preliminary data.</text>
</comment>
<proteinExistence type="predicted"/>